<evidence type="ECO:0000256" key="2">
    <source>
        <dbReference type="ARBA" id="ARBA00023134"/>
    </source>
</evidence>
<dbReference type="AlphaFoldDB" id="A0A8K0RB25"/>
<feature type="region of interest" description="Disordered" evidence="3">
    <location>
        <begin position="426"/>
        <end position="461"/>
    </location>
</feature>
<dbReference type="OrthoDB" id="415706at2759"/>
<dbReference type="GO" id="GO:0006897">
    <property type="term" value="P:endocytosis"/>
    <property type="evidence" value="ECO:0007669"/>
    <property type="project" value="TreeGrafter"/>
</dbReference>
<name>A0A8K0RB25_9PLEO</name>
<dbReference type="GO" id="GO:0016559">
    <property type="term" value="P:peroxisome fission"/>
    <property type="evidence" value="ECO:0007669"/>
    <property type="project" value="TreeGrafter"/>
</dbReference>
<dbReference type="CDD" id="cd08771">
    <property type="entry name" value="DLP_1"/>
    <property type="match status" value="1"/>
</dbReference>
<dbReference type="SUPFAM" id="SSF52540">
    <property type="entry name" value="P-loop containing nucleoside triphosphate hydrolases"/>
    <property type="match status" value="1"/>
</dbReference>
<dbReference type="GO" id="GO:0016020">
    <property type="term" value="C:membrane"/>
    <property type="evidence" value="ECO:0007669"/>
    <property type="project" value="TreeGrafter"/>
</dbReference>
<dbReference type="PANTHER" id="PTHR11566:SF21">
    <property type="entry name" value="DYNAMIN RELATED PROTEIN 1, ISOFORM A"/>
    <property type="match status" value="1"/>
</dbReference>
<keyword evidence="7" id="KW-1185">Reference proteome</keyword>
<dbReference type="InterPro" id="IPR020850">
    <property type="entry name" value="GED_dom"/>
</dbReference>
<evidence type="ECO:0000256" key="3">
    <source>
        <dbReference type="SAM" id="MobiDB-lite"/>
    </source>
</evidence>
<keyword evidence="2" id="KW-0342">GTP-binding</keyword>
<dbReference type="Gene3D" id="3.40.50.300">
    <property type="entry name" value="P-loop containing nucleotide triphosphate hydrolases"/>
    <property type="match status" value="1"/>
</dbReference>
<feature type="domain" description="Dynamin-type G" evidence="5">
    <location>
        <begin position="45"/>
        <end position="336"/>
    </location>
</feature>
<dbReference type="Pfam" id="PF00350">
    <property type="entry name" value="Dynamin_N"/>
    <property type="match status" value="1"/>
</dbReference>
<feature type="compositionally biased region" description="Acidic residues" evidence="3">
    <location>
        <begin position="448"/>
        <end position="458"/>
    </location>
</feature>
<dbReference type="Proteomes" id="UP000813461">
    <property type="component" value="Unassembled WGS sequence"/>
</dbReference>
<feature type="compositionally biased region" description="Low complexity" evidence="3">
    <location>
        <begin position="438"/>
        <end position="447"/>
    </location>
</feature>
<organism evidence="6 7">
    <name type="scientific">Paraphoma chrysanthemicola</name>
    <dbReference type="NCBI Taxonomy" id="798071"/>
    <lineage>
        <taxon>Eukaryota</taxon>
        <taxon>Fungi</taxon>
        <taxon>Dikarya</taxon>
        <taxon>Ascomycota</taxon>
        <taxon>Pezizomycotina</taxon>
        <taxon>Dothideomycetes</taxon>
        <taxon>Pleosporomycetidae</taxon>
        <taxon>Pleosporales</taxon>
        <taxon>Pleosporineae</taxon>
        <taxon>Phaeosphaeriaceae</taxon>
        <taxon>Paraphoma</taxon>
    </lineage>
</organism>
<dbReference type="GO" id="GO:0005739">
    <property type="term" value="C:mitochondrion"/>
    <property type="evidence" value="ECO:0007669"/>
    <property type="project" value="TreeGrafter"/>
</dbReference>
<evidence type="ECO:0000259" key="4">
    <source>
        <dbReference type="PROSITE" id="PS51388"/>
    </source>
</evidence>
<feature type="domain" description="GED" evidence="4">
    <location>
        <begin position="639"/>
        <end position="724"/>
    </location>
</feature>
<dbReference type="InterPro" id="IPR030381">
    <property type="entry name" value="G_DYNAMIN_dom"/>
</dbReference>
<proteinExistence type="predicted"/>
<comment type="caution">
    <text evidence="6">The sequence shown here is derived from an EMBL/GenBank/DDBJ whole genome shotgun (WGS) entry which is preliminary data.</text>
</comment>
<dbReference type="GO" id="GO:0048312">
    <property type="term" value="P:intracellular distribution of mitochondria"/>
    <property type="evidence" value="ECO:0007669"/>
    <property type="project" value="TreeGrafter"/>
</dbReference>
<dbReference type="GO" id="GO:0008017">
    <property type="term" value="F:microtubule binding"/>
    <property type="evidence" value="ECO:0007669"/>
    <property type="project" value="TreeGrafter"/>
</dbReference>
<dbReference type="GO" id="GO:0000266">
    <property type="term" value="P:mitochondrial fission"/>
    <property type="evidence" value="ECO:0007669"/>
    <property type="project" value="TreeGrafter"/>
</dbReference>
<dbReference type="InterPro" id="IPR045063">
    <property type="entry name" value="Dynamin_N"/>
</dbReference>
<dbReference type="PROSITE" id="PS51718">
    <property type="entry name" value="G_DYNAMIN_2"/>
    <property type="match status" value="1"/>
</dbReference>
<dbReference type="EMBL" id="JAGMVJ010000006">
    <property type="protein sequence ID" value="KAH7090016.1"/>
    <property type="molecule type" value="Genomic_DNA"/>
</dbReference>
<gene>
    <name evidence="6" type="ORF">FB567DRAFT_619420</name>
</gene>
<reference evidence="6" key="1">
    <citation type="journal article" date="2021" name="Nat. Commun.">
        <title>Genetic determinants of endophytism in the Arabidopsis root mycobiome.</title>
        <authorList>
            <person name="Mesny F."/>
            <person name="Miyauchi S."/>
            <person name="Thiergart T."/>
            <person name="Pickel B."/>
            <person name="Atanasova L."/>
            <person name="Karlsson M."/>
            <person name="Huettel B."/>
            <person name="Barry K.W."/>
            <person name="Haridas S."/>
            <person name="Chen C."/>
            <person name="Bauer D."/>
            <person name="Andreopoulos W."/>
            <person name="Pangilinan J."/>
            <person name="LaButti K."/>
            <person name="Riley R."/>
            <person name="Lipzen A."/>
            <person name="Clum A."/>
            <person name="Drula E."/>
            <person name="Henrissat B."/>
            <person name="Kohler A."/>
            <person name="Grigoriev I.V."/>
            <person name="Martin F.M."/>
            <person name="Hacquard S."/>
        </authorList>
    </citation>
    <scope>NUCLEOTIDE SEQUENCE</scope>
    <source>
        <strain evidence="6">MPI-SDFR-AT-0120</strain>
    </source>
</reference>
<dbReference type="InterPro" id="IPR001401">
    <property type="entry name" value="Dynamin_GTPase"/>
</dbReference>
<dbReference type="Pfam" id="PF01031">
    <property type="entry name" value="Dynamin_M"/>
    <property type="match status" value="2"/>
</dbReference>
<dbReference type="SMART" id="SM00053">
    <property type="entry name" value="DYNc"/>
    <property type="match status" value="1"/>
</dbReference>
<dbReference type="InterPro" id="IPR022812">
    <property type="entry name" value="Dynamin"/>
</dbReference>
<keyword evidence="1" id="KW-0547">Nucleotide-binding</keyword>
<evidence type="ECO:0000313" key="6">
    <source>
        <dbReference type="EMBL" id="KAH7090016.1"/>
    </source>
</evidence>
<dbReference type="PRINTS" id="PR00195">
    <property type="entry name" value="DYNAMIN"/>
</dbReference>
<dbReference type="InterPro" id="IPR027417">
    <property type="entry name" value="P-loop_NTPase"/>
</dbReference>
<dbReference type="GO" id="GO:0005525">
    <property type="term" value="F:GTP binding"/>
    <property type="evidence" value="ECO:0007669"/>
    <property type="project" value="InterPro"/>
</dbReference>
<dbReference type="GO" id="GO:0005874">
    <property type="term" value="C:microtubule"/>
    <property type="evidence" value="ECO:0007669"/>
    <property type="project" value="TreeGrafter"/>
</dbReference>
<dbReference type="PANTHER" id="PTHR11566">
    <property type="entry name" value="DYNAMIN"/>
    <property type="match status" value="1"/>
</dbReference>
<evidence type="ECO:0000259" key="5">
    <source>
        <dbReference type="PROSITE" id="PS51718"/>
    </source>
</evidence>
<protein>
    <submittedName>
        <fullName evidence="6">Dynamin GTPase</fullName>
    </submittedName>
</protein>
<dbReference type="GO" id="GO:0003924">
    <property type="term" value="F:GTPase activity"/>
    <property type="evidence" value="ECO:0007669"/>
    <property type="project" value="InterPro"/>
</dbReference>
<accession>A0A8K0RB25</accession>
<dbReference type="PROSITE" id="PS51388">
    <property type="entry name" value="GED"/>
    <property type="match status" value="1"/>
</dbReference>
<dbReference type="InterPro" id="IPR000375">
    <property type="entry name" value="Dynamin_stalk"/>
</dbReference>
<evidence type="ECO:0000313" key="7">
    <source>
        <dbReference type="Proteomes" id="UP000813461"/>
    </source>
</evidence>
<evidence type="ECO:0000256" key="1">
    <source>
        <dbReference type="ARBA" id="ARBA00022741"/>
    </source>
</evidence>
<dbReference type="Gene3D" id="1.20.120.1240">
    <property type="entry name" value="Dynamin, middle domain"/>
    <property type="match status" value="1"/>
</dbReference>
<dbReference type="FunFam" id="3.40.50.300:FF:001425">
    <property type="entry name" value="Dynamin GTPase, putative"/>
    <property type="match status" value="1"/>
</dbReference>
<sequence length="724" mass="82189">MDSPPEEWVTLAQQNGRGLIRLQMHGSSRRLNQIDQIRAKGVGDHISLPQLVVCGDQSAGKSSVLEGITGVPFPRQDGVCTRFATEIILRHCPDKNEIIAKILPSASRSEEERHRMASFERKLTGFDDLPRVIEEASMLMGIRDCANPNLDSPAFTADVLRLEVIGNTGLHLTVVDLPGLISVSENLEDMRTVECLVDGYLESSRTIILAVVSASNDIDTQGIIQRARRYDKDGVRTVGIITKPDLINKGTESRVASLAKNKDHVKLKLGFFLLKNPSPLEISKGLTWVERQRQETFFFNSSPWKEQNLDITRVGIENLRSFLQELLDNHIEHELPKVRKEIEVLLRTTERELAQIGPERSSIGQIRLFLTQISMEFFNLTKAAVDGNYGGQNSMFFASGAKVDTRLRARIHLVNEQFASYMRTKAAKRRLRDRDEPSSQPEQPEASAESEESDEYAPDEQLQMTEKQMKNWVKKIYLRSRGRELPGTYNHMVLSELFHEQCSRWEDISRDHLRTTSSIVDDFVRVALDHVIIDTQVRNNVKRMVRQSLDASLEKARNELRNILADEATHPITYNHYYTDNIQNARADAAKRSLQVSMDHAITTEWNGKLHVSNTPVDMKKLCSSLKNRVIVDMTEQACEESLEALNAYYKVAMKTFVDNMCRQVIERHVVSGLVTAFDPVCVGKLSDDEIFHIAAESPILRTRRSDLQAMKKALEDSIRELED</sequence>